<keyword evidence="10" id="KW-1185">Reference proteome</keyword>
<dbReference type="InterPro" id="IPR020635">
    <property type="entry name" value="Tyr_kinase_cat_dom"/>
</dbReference>
<dbReference type="GO" id="GO:0016301">
    <property type="term" value="F:kinase activity"/>
    <property type="evidence" value="ECO:0007669"/>
    <property type="project" value="UniProtKB-KW"/>
</dbReference>
<dbReference type="InterPro" id="IPR017441">
    <property type="entry name" value="Protein_kinase_ATP_BS"/>
</dbReference>
<reference evidence="9 10" key="1">
    <citation type="submission" date="2021-01" db="EMBL/GenBank/DDBJ databases">
        <title>Genome public.</title>
        <authorList>
            <person name="Liu C."/>
            <person name="Sun Q."/>
        </authorList>
    </citation>
    <scope>NUCLEOTIDE SEQUENCE [LARGE SCALE GENOMIC DNA]</scope>
    <source>
        <strain evidence="9 10">YIM B02515</strain>
    </source>
</reference>
<dbReference type="Proteomes" id="UP000632377">
    <property type="component" value="Unassembled WGS sequence"/>
</dbReference>
<feature type="binding site" evidence="6">
    <location>
        <position position="98"/>
    </location>
    <ligand>
        <name>ATP</name>
        <dbReference type="ChEBI" id="CHEBI:30616"/>
    </ligand>
</feature>
<protein>
    <submittedName>
        <fullName evidence="9">Protein kinase family protein</fullName>
    </submittedName>
</protein>
<keyword evidence="5 6" id="KW-0067">ATP-binding</keyword>
<evidence type="ECO:0000256" key="7">
    <source>
        <dbReference type="SAM" id="MobiDB-lite"/>
    </source>
</evidence>
<name>A0ABS1TGU3_9CLOT</name>
<dbReference type="EMBL" id="JAESWC010000023">
    <property type="protein sequence ID" value="MBL4938515.1"/>
    <property type="molecule type" value="Genomic_DNA"/>
</dbReference>
<evidence type="ECO:0000256" key="1">
    <source>
        <dbReference type="ARBA" id="ARBA00022527"/>
    </source>
</evidence>
<feature type="region of interest" description="Disordered" evidence="7">
    <location>
        <begin position="1"/>
        <end position="42"/>
    </location>
</feature>
<evidence type="ECO:0000313" key="10">
    <source>
        <dbReference type="Proteomes" id="UP000632377"/>
    </source>
</evidence>
<evidence type="ECO:0000256" key="3">
    <source>
        <dbReference type="ARBA" id="ARBA00022741"/>
    </source>
</evidence>
<evidence type="ECO:0000313" key="9">
    <source>
        <dbReference type="EMBL" id="MBL4938515.1"/>
    </source>
</evidence>
<dbReference type="Gene3D" id="1.10.510.10">
    <property type="entry name" value="Transferase(Phosphotransferase) domain 1"/>
    <property type="match status" value="1"/>
</dbReference>
<organism evidence="9 10">
    <name type="scientific">Clostridium rhizosphaerae</name>
    <dbReference type="NCBI Taxonomy" id="2803861"/>
    <lineage>
        <taxon>Bacteria</taxon>
        <taxon>Bacillati</taxon>
        <taxon>Bacillota</taxon>
        <taxon>Clostridia</taxon>
        <taxon>Eubacteriales</taxon>
        <taxon>Clostridiaceae</taxon>
        <taxon>Clostridium</taxon>
    </lineage>
</organism>
<dbReference type="InterPro" id="IPR000719">
    <property type="entry name" value="Prot_kinase_dom"/>
</dbReference>
<dbReference type="PROSITE" id="PS00107">
    <property type="entry name" value="PROTEIN_KINASE_ATP"/>
    <property type="match status" value="1"/>
</dbReference>
<evidence type="ECO:0000259" key="8">
    <source>
        <dbReference type="PROSITE" id="PS50011"/>
    </source>
</evidence>
<evidence type="ECO:0000256" key="2">
    <source>
        <dbReference type="ARBA" id="ARBA00022679"/>
    </source>
</evidence>
<comment type="caution">
    <text evidence="9">The sequence shown here is derived from an EMBL/GenBank/DDBJ whole genome shotgun (WGS) entry which is preliminary data.</text>
</comment>
<keyword evidence="1" id="KW-0723">Serine/threonine-protein kinase</keyword>
<accession>A0ABS1TGU3</accession>
<dbReference type="Pfam" id="PF00069">
    <property type="entry name" value="Pkinase"/>
    <property type="match status" value="1"/>
</dbReference>
<evidence type="ECO:0000256" key="6">
    <source>
        <dbReference type="PROSITE-ProRule" id="PRU10141"/>
    </source>
</evidence>
<keyword evidence="2" id="KW-0808">Transferase</keyword>
<gene>
    <name evidence="9" type="ORF">JK636_22685</name>
</gene>
<dbReference type="PANTHER" id="PTHR24345:SF0">
    <property type="entry name" value="CELL CYCLE SERINE_THREONINE-PROTEIN KINASE CDC5_MSD2"/>
    <property type="match status" value="1"/>
</dbReference>
<evidence type="ECO:0000256" key="4">
    <source>
        <dbReference type="ARBA" id="ARBA00022777"/>
    </source>
</evidence>
<dbReference type="RefSeq" id="WP_202751276.1">
    <property type="nucleotide sequence ID" value="NZ_JAESWC010000023.1"/>
</dbReference>
<dbReference type="SMART" id="SM00219">
    <property type="entry name" value="TyrKc"/>
    <property type="match status" value="1"/>
</dbReference>
<dbReference type="PANTHER" id="PTHR24345">
    <property type="entry name" value="SERINE/THREONINE-PROTEIN KINASE PLK"/>
    <property type="match status" value="1"/>
</dbReference>
<proteinExistence type="predicted"/>
<keyword evidence="3 6" id="KW-0547">Nucleotide-binding</keyword>
<evidence type="ECO:0000256" key="5">
    <source>
        <dbReference type="ARBA" id="ARBA00022840"/>
    </source>
</evidence>
<feature type="domain" description="Protein kinase" evidence="8">
    <location>
        <begin position="71"/>
        <end position="290"/>
    </location>
</feature>
<dbReference type="CDD" id="cd00180">
    <property type="entry name" value="PKc"/>
    <property type="match status" value="1"/>
</dbReference>
<dbReference type="InterPro" id="IPR011009">
    <property type="entry name" value="Kinase-like_dom_sf"/>
</dbReference>
<sequence length="290" mass="34695">MSSYSDTKRYCSNRRGGSYYKRPHSSRSSSSSRFSTHHHKNCKGRHFSKAIVQKLLDTDIKHSREQYFEKLRILKILGEGKFGTCYLVTDEKTLFALKLLKKKKYQKNPNKAKFEEDILKTLRHEAIPRFIRKIDDESLIGFILEYKQGMNLETMIFSQGHVFTRNEIYNIGKQLIDILKYLHGEGVVHRDIRLPNVLFNDNRIYLVDFGLARWIDNKNFKPERDFLCLGNFLLHLYYTSFTDKTKKSRPWYEELKLSSKEFVFLKKLMGNEKRYKNIYEVEMDFEEMFK</sequence>
<dbReference type="PROSITE" id="PS50011">
    <property type="entry name" value="PROTEIN_KINASE_DOM"/>
    <property type="match status" value="1"/>
</dbReference>
<keyword evidence="4 9" id="KW-0418">Kinase</keyword>
<dbReference type="SUPFAM" id="SSF56112">
    <property type="entry name" value="Protein kinase-like (PK-like)"/>
    <property type="match status" value="1"/>
</dbReference>